<evidence type="ECO:0000256" key="1">
    <source>
        <dbReference type="SAM" id="SignalP"/>
    </source>
</evidence>
<dbReference type="Proteomes" id="UP000573327">
    <property type="component" value="Unassembled WGS sequence"/>
</dbReference>
<feature type="signal peptide" evidence="1">
    <location>
        <begin position="1"/>
        <end position="26"/>
    </location>
</feature>
<accession>A0A7W7S5Z2</accession>
<keyword evidence="1" id="KW-0732">Signal</keyword>
<feature type="chain" id="PRO_5030987743" description="Ricin B lectin domain-containing protein" evidence="1">
    <location>
        <begin position="27"/>
        <end position="236"/>
    </location>
</feature>
<name>A0A7W7S5Z2_9ACTN</name>
<evidence type="ECO:0000313" key="2">
    <source>
        <dbReference type="EMBL" id="MBB4944525.1"/>
    </source>
</evidence>
<dbReference type="EMBL" id="JACHJR010000001">
    <property type="protein sequence ID" value="MBB4944525.1"/>
    <property type="molecule type" value="Genomic_DNA"/>
</dbReference>
<gene>
    <name evidence="2" type="ORF">F4556_000060</name>
</gene>
<evidence type="ECO:0008006" key="4">
    <source>
        <dbReference type="Google" id="ProtNLM"/>
    </source>
</evidence>
<organism evidence="2 3">
    <name type="scientific">Kitasatospora gansuensis</name>
    <dbReference type="NCBI Taxonomy" id="258050"/>
    <lineage>
        <taxon>Bacteria</taxon>
        <taxon>Bacillati</taxon>
        <taxon>Actinomycetota</taxon>
        <taxon>Actinomycetes</taxon>
        <taxon>Kitasatosporales</taxon>
        <taxon>Streptomycetaceae</taxon>
        <taxon>Kitasatospora</taxon>
    </lineage>
</organism>
<protein>
    <recommendedName>
        <fullName evidence="4">Ricin B lectin domain-containing protein</fullName>
    </recommendedName>
</protein>
<comment type="caution">
    <text evidence="2">The sequence shown here is derived from an EMBL/GenBank/DDBJ whole genome shotgun (WGS) entry which is preliminary data.</text>
</comment>
<dbReference type="RefSeq" id="WP_184910539.1">
    <property type="nucleotide sequence ID" value="NZ_JACHJR010000001.1"/>
</dbReference>
<sequence>MRRIPVVAAAVVSAFVLTVAGSTATAAVPRIAQRYLNLHQCVYVGGGQHYTNVLPNTADSSTNTGTRVADSADTVLSCGPGGGGWSLAPANSAVKPFDLTAGRYLNLHQCVYVAGGQHYTAVLPNTPNLNFNTGSNVSNTADTVLKCSPGDVSWRLNLANSGVKSFDLAGSRFLNLHQCVWTTQGQYYMGVLPNTPNLNFNTGTNAGNSADRALKCMPGHGWAIDDVRSAFRPLGS</sequence>
<proteinExistence type="predicted"/>
<keyword evidence="3" id="KW-1185">Reference proteome</keyword>
<dbReference type="AlphaFoldDB" id="A0A7W7S5Z2"/>
<reference evidence="2 3" key="1">
    <citation type="submission" date="2020-08" db="EMBL/GenBank/DDBJ databases">
        <title>Sequencing the genomes of 1000 actinobacteria strains.</title>
        <authorList>
            <person name="Klenk H.-P."/>
        </authorList>
    </citation>
    <scope>NUCLEOTIDE SEQUENCE [LARGE SCALE GENOMIC DNA]</scope>
    <source>
        <strain evidence="2 3">DSM 44786</strain>
    </source>
</reference>
<evidence type="ECO:0000313" key="3">
    <source>
        <dbReference type="Proteomes" id="UP000573327"/>
    </source>
</evidence>